<accession>A0A8E2J568</accession>
<name>A0A8E2J568_9APHY</name>
<organism evidence="1 2">
    <name type="scientific">Obba rivulosa</name>
    <dbReference type="NCBI Taxonomy" id="1052685"/>
    <lineage>
        <taxon>Eukaryota</taxon>
        <taxon>Fungi</taxon>
        <taxon>Dikarya</taxon>
        <taxon>Basidiomycota</taxon>
        <taxon>Agaricomycotina</taxon>
        <taxon>Agaricomycetes</taxon>
        <taxon>Polyporales</taxon>
        <taxon>Gelatoporiaceae</taxon>
        <taxon>Obba</taxon>
    </lineage>
</organism>
<keyword evidence="2" id="KW-1185">Reference proteome</keyword>
<dbReference type="Gene3D" id="3.40.30.10">
    <property type="entry name" value="Glutaredoxin"/>
    <property type="match status" value="1"/>
</dbReference>
<sequence>FHSLQAIHDPGTGVTISDSIRIAHCLDKTYPSLPPVIPAATGARGVPCHIRGGILSMIPI</sequence>
<reference evidence="1 2" key="1">
    <citation type="submission" date="2016-07" db="EMBL/GenBank/DDBJ databases">
        <title>Draft genome of the white-rot fungus Obba rivulosa 3A-2.</title>
        <authorList>
            <consortium name="DOE Joint Genome Institute"/>
            <person name="Miettinen O."/>
            <person name="Riley R."/>
            <person name="Acob R."/>
            <person name="Barry K."/>
            <person name="Cullen D."/>
            <person name="De Vries R."/>
            <person name="Hainaut M."/>
            <person name="Hatakka A."/>
            <person name="Henrissat B."/>
            <person name="Hilden K."/>
            <person name="Kuo R."/>
            <person name="Labutti K."/>
            <person name="Lipzen A."/>
            <person name="Makela M.R."/>
            <person name="Sandor L."/>
            <person name="Spatafora J.W."/>
            <person name="Grigoriev I.V."/>
            <person name="Hibbett D.S."/>
        </authorList>
    </citation>
    <scope>NUCLEOTIDE SEQUENCE [LARGE SCALE GENOMIC DNA]</scope>
    <source>
        <strain evidence="1 2">3A-2</strain>
    </source>
</reference>
<dbReference type="EMBL" id="KV722340">
    <property type="protein sequence ID" value="OCH94793.1"/>
    <property type="molecule type" value="Genomic_DNA"/>
</dbReference>
<protein>
    <submittedName>
        <fullName evidence="1">Uncharacterized protein</fullName>
    </submittedName>
</protein>
<feature type="non-terminal residue" evidence="1">
    <location>
        <position position="1"/>
    </location>
</feature>
<dbReference type="Proteomes" id="UP000250043">
    <property type="component" value="Unassembled WGS sequence"/>
</dbReference>
<gene>
    <name evidence="1" type="ORF">OBBRIDRAFT_721905</name>
</gene>
<evidence type="ECO:0000313" key="1">
    <source>
        <dbReference type="EMBL" id="OCH94793.1"/>
    </source>
</evidence>
<proteinExistence type="predicted"/>
<evidence type="ECO:0000313" key="2">
    <source>
        <dbReference type="Proteomes" id="UP000250043"/>
    </source>
</evidence>
<dbReference type="OrthoDB" id="4951845at2759"/>
<dbReference type="AlphaFoldDB" id="A0A8E2J568"/>